<dbReference type="PANTHER" id="PTHR44103">
    <property type="entry name" value="PROPROTEIN CONVERTASE P"/>
    <property type="match status" value="1"/>
</dbReference>
<dbReference type="InterPro" id="IPR013783">
    <property type="entry name" value="Ig-like_fold"/>
</dbReference>
<feature type="chain" id="PRO_5012680599" evidence="2">
    <location>
        <begin position="21"/>
        <end position="2792"/>
    </location>
</feature>
<gene>
    <name evidence="4" type="ORF">SAMN04488028_10345</name>
</gene>
<dbReference type="InterPro" id="IPR032812">
    <property type="entry name" value="SbsA_Ig"/>
</dbReference>
<dbReference type="GO" id="GO:0005509">
    <property type="term" value="F:calcium ion binding"/>
    <property type="evidence" value="ECO:0007669"/>
    <property type="project" value="InterPro"/>
</dbReference>
<proteinExistence type="predicted"/>
<dbReference type="Pfam" id="PF05345">
    <property type="entry name" value="He_PIG"/>
    <property type="match status" value="6"/>
</dbReference>
<dbReference type="PANTHER" id="PTHR44103:SF1">
    <property type="entry name" value="PROPROTEIN CONVERTASE P"/>
    <property type="match status" value="1"/>
</dbReference>
<evidence type="ECO:0000256" key="1">
    <source>
        <dbReference type="ARBA" id="ARBA00022729"/>
    </source>
</evidence>
<name>A0A1M6PUG0_REIAG</name>
<evidence type="ECO:0000313" key="4">
    <source>
        <dbReference type="EMBL" id="SHK11623.1"/>
    </source>
</evidence>
<dbReference type="InterPro" id="IPR006644">
    <property type="entry name" value="Cadg"/>
</dbReference>
<accession>A0A1M6PUG0</accession>
<keyword evidence="5" id="KW-1185">Reference proteome</keyword>
<reference evidence="5" key="1">
    <citation type="submission" date="2016-11" db="EMBL/GenBank/DDBJ databases">
        <authorList>
            <person name="Varghese N."/>
            <person name="Submissions S."/>
        </authorList>
    </citation>
    <scope>NUCLEOTIDE SEQUENCE [LARGE SCALE GENOMIC DNA]</scope>
    <source>
        <strain evidence="5">DSM 26134</strain>
    </source>
</reference>
<dbReference type="SUPFAM" id="SSF49373">
    <property type="entry name" value="Invasin/intimin cell-adhesion fragments"/>
    <property type="match status" value="3"/>
</dbReference>
<protein>
    <submittedName>
        <fullName evidence="4">Por secretion system C-terminal sorting domain-containing protein</fullName>
    </submittedName>
</protein>
<evidence type="ECO:0000256" key="2">
    <source>
        <dbReference type="SAM" id="SignalP"/>
    </source>
</evidence>
<dbReference type="SUPFAM" id="SSF69318">
    <property type="entry name" value="Integrin alpha N-terminal domain"/>
    <property type="match status" value="5"/>
</dbReference>
<dbReference type="InterPro" id="IPR008964">
    <property type="entry name" value="Invasin/intimin_cell_adhesion"/>
</dbReference>
<dbReference type="InterPro" id="IPR041286">
    <property type="entry name" value="MBG_2"/>
</dbReference>
<dbReference type="Proteomes" id="UP000184474">
    <property type="component" value="Unassembled WGS sequence"/>
</dbReference>
<dbReference type="NCBIfam" id="TIGR04183">
    <property type="entry name" value="Por_Secre_tail"/>
    <property type="match status" value="1"/>
</dbReference>
<feature type="domain" description="Dystroglycan-type cadherin-like" evidence="3">
    <location>
        <begin position="1653"/>
        <end position="1752"/>
    </location>
</feature>
<organism evidence="4 5">
    <name type="scientific">Reichenbachiella agariperforans</name>
    <dbReference type="NCBI Taxonomy" id="156994"/>
    <lineage>
        <taxon>Bacteria</taxon>
        <taxon>Pseudomonadati</taxon>
        <taxon>Bacteroidota</taxon>
        <taxon>Cytophagia</taxon>
        <taxon>Cytophagales</taxon>
        <taxon>Reichenbachiellaceae</taxon>
        <taxon>Reichenbachiella</taxon>
    </lineage>
</organism>
<dbReference type="InterPro" id="IPR026444">
    <property type="entry name" value="Secre_tail"/>
</dbReference>
<keyword evidence="1 2" id="KW-0732">Signal</keyword>
<feature type="domain" description="Dystroglycan-type cadherin-like" evidence="3">
    <location>
        <begin position="470"/>
        <end position="569"/>
    </location>
</feature>
<dbReference type="SMART" id="SM00736">
    <property type="entry name" value="CADG"/>
    <property type="match status" value="7"/>
</dbReference>
<dbReference type="Pfam" id="PF18962">
    <property type="entry name" value="Por_Secre_tail"/>
    <property type="match status" value="1"/>
</dbReference>
<dbReference type="Pfam" id="PF13517">
    <property type="entry name" value="FG-GAP_3"/>
    <property type="match status" value="7"/>
</dbReference>
<dbReference type="Gene3D" id="2.60.40.10">
    <property type="entry name" value="Immunoglobulins"/>
    <property type="match status" value="7"/>
</dbReference>
<dbReference type="InterPro" id="IPR015919">
    <property type="entry name" value="Cadherin-like_sf"/>
</dbReference>
<feature type="domain" description="Dystroglycan-type cadherin-like" evidence="3">
    <location>
        <begin position="1951"/>
        <end position="2047"/>
    </location>
</feature>
<feature type="signal peptide" evidence="2">
    <location>
        <begin position="1"/>
        <end position="20"/>
    </location>
</feature>
<dbReference type="InterPro" id="IPR013517">
    <property type="entry name" value="FG-GAP"/>
</dbReference>
<evidence type="ECO:0000259" key="3">
    <source>
        <dbReference type="SMART" id="SM00736"/>
    </source>
</evidence>
<feature type="domain" description="Dystroglycan-type cadherin-like" evidence="3">
    <location>
        <begin position="1020"/>
        <end position="1119"/>
    </location>
</feature>
<feature type="domain" description="Dystroglycan-type cadherin-like" evidence="3">
    <location>
        <begin position="1852"/>
        <end position="1950"/>
    </location>
</feature>
<dbReference type="Pfam" id="PF13205">
    <property type="entry name" value="Big_5"/>
    <property type="match status" value="3"/>
</dbReference>
<dbReference type="EMBL" id="FRAA01000003">
    <property type="protein sequence ID" value="SHK11623.1"/>
    <property type="molecule type" value="Genomic_DNA"/>
</dbReference>
<dbReference type="STRING" id="156994.SAMN04488028_10345"/>
<feature type="domain" description="Dystroglycan-type cadherin-like" evidence="3">
    <location>
        <begin position="1753"/>
        <end position="1851"/>
    </location>
</feature>
<sequence length="2792" mass="299180">MKTLLTTLLVFTLFSGYAQLEITSLSPNQNENYALIDQDIEITFNASIDATTLADNIIVTSAVKGALPFSVSGGGTAVITVNPTNDFLYGDRIQVTLTESIESTGSDPLTNGFSFTFRVKTLPAYSTPLSLAKLVTSIGAGATQIADIEGDDDLDILGGNYGNMRWYENDGDENFSYGASDEVYDANPTTIQVGDINSDGYPDVLGVSNYFNYVNWYENDGTGSFSENVIVNSGYAPYAADVADLNGDGWNDIGVATNGGGVVLYINSGSGTYIPQNMSETHANGRAVTFSDIDGDGDMDILCQPLGSNTRFAWYENDGALSFTEHFIDGNGYGFNTEFQVVDLDDDGDLDLITTFHNNDWLLWYENDGSQSFTKHTIINSAEVMHNPSVGDVDGDGDMDVFAADNVGKAILWFENDGLENFTERTLCADIIRPYISDLVDLNLDGRLDLVGTGNEKIIWFENKTNESPVLDNPLADQVAQSYLTFSYLVPSDAFSDPELSTLSYSAALSNDDPLPDWLTFDPESRNLSGIPTATDVGTISVKIIATDPGGLSTDDVIDIVISPTSLMTIDDHSPTHQSRGIVASSNISITFSESIDATTLNIQHFQVIGSMSGLVSGAFSGGGTPNIIFDPTNDFFPGEAVNVKILTTLTSQGGSIVVENNTFSFVVGAAVSPSSPALIVGSTELSAGANAEKLKMIDLDGDGDLDILNGIDTGNIEWYENDGDGNFTATTIDNSGSSLGFDIGDIDLDGDLDLVTARRPTIQWVENDGNETFSSHSITTDLDFIGSVILSDINGDGYLDVIVWEINSEGIWWLKNDGAGNFTQIELGVLTQMTETVLPVDLDQDGDMDLVAGGHVYASNTLVWFENDGFQNFTQHQITTDADGVSDLDVADVDGDGDLDLLTAENREDHVVIYQNDGNQVFTDTNIFEGTDGPSFARFVDIDADGDLDIITSAADIKEVGWLENKGSLDFTYWHIADKEGYSMVFGDVDSDGDLDFAAISTVDSDITIYENVVNQTPVVDTPKEDEEVIGDVAFSISVDDIFVDPDGSDVFVYSMTLDNGDPLPGWMAFSNETRLLTGTAPLSAESEYSLKVRGTDHAGEYAEDVFELSVTLPALISINSFSPSLATYNDTDVIVSIVFDKTVETTTLDDAIIVRNSKGLRVSGVISGGGTATISFTPDDALLNNEEYRVLVSSDIESEDGGISVSAYSFFFYTNADISGAFFQKQPTIAQPIDPTSIDLGDMNGNGVNDIIASSVSSGIGISVNWLDVESRATTTATNLNTQATHSIVYDMDQDGDLDIVSVWSLSNAIKIDSNDGTGSFTSSNLITGVSGANDFSLLDMDFDGDIDVIVPSDNSLDYYENDGTLNFTKHHLSNDDHTNVTVADLDLDGDYDVLGSGGEWYENDGFQSFESHEGFEFKEAAVVDIDQDGDMDIVRLHYSSDLEILYNDGTLTFTTETIFDDNFEDFKVADIDADGDLDLVVASQTTNSLFYLENNGDDTFDTQLLSGQELGIQRLQVSDINGDGRLDILTSNYNADEIGYFKNRNNTVPTIANALSNLETNEDAEFSFSIPSETFEDADSDELTLSVTLTDDSDIPDWLSFDDSDNSLSGTPLQANVGTIAIKVSADDGAGGNVSDEFDLTILNVNDAPTVSSSITKKTAIVNALFSYEVAEATFTDEDGDELTMTASLDDDSELPEWLTFDTETNTFEGTPVVDDVAEFDVKLIATDPNDASVTTEFTIEVSIQNDAPIVANEIEDLETDEDDLFEFSIDENTFSDADEDELTYSISLSDDSDLPEWLIFDEETLNFSGTPRQDNTGVLMIKLTAQDEFASVSTTFSLTINEVNDAPYLASGLSDIEVDAGATVSKVLTGHFSDEEDEELSYSVTLADGEDLPDWLTYDEETKTLSGISSESVVGDWDIKVTGTDVGELTVSDIFEISVISTNQSPVNANPLSDQTVFIDIVSTIDISTVFEDADDEVLVYTVTYNTGSTVPEWMSIEGDVFTINPPTGSVGDYSIRFEATDSHGASVYSYVDIEIAKQSQLITFSDLTTKTYGDEEFDLTAVANSELAISYSSSNSSVATVSGSTVTIIAAGTTTITASQTGDEIYNPATAVEQVLTVNKTEQTITFAEIANIDIAIGSVALDATANSGLTVTYELTAGDGSIEDGTLTVNTTGTFTIIASQAGNDNYLAAESVSQSFEVTSPSKSDQTITFTTLEEKTFGDEAFDLTATADSELEVTYTSSDENVATVSGSTVTIVGAGTTTITAIQTGDEIYNPATAVEQVLTVNKAEQTITFAEIADIDITIGSVALNATANSGLAVTYELTAGDGSIDDGTLTVNATGTFTITASQAGNDNYLAAESVSQSFEVTDASKSDQIITFTALEEKTFGDEAFDLTATADSELDVTYTSSDENVATISGSTITIVGAGTTTITATQTGDETYNPATAVEQVLTVNKAEQTISFTEIADIDIAVGSVALDATANSGLAVTYELTAGDGSIDDGTLTVNATGTFTIEASQVGNNNYLAAESVSRTFKVTDATKTSQTISFQSIKDQTYGNEVNLSATATSNLPVVFELIAGQGSITESSLQISGVGQYIVRAIQDGDNEFQSAIAVEHSFNVSKATLNFEAEDIILDQGSSFPEFTYNISGFKLGDTIDDLDELPTLETNAETSDITGQFDLLLTGGTDTHYDYNLVNGILTIKLVLSVSNENVTVSIYPNPSDKVITIETELDQAEMKLFNLNGELIKTIQHRGGTEILNIADLDSGIYFVQLLNEETRVIKRLIVKH</sequence>
<dbReference type="Pfam" id="PF18676">
    <property type="entry name" value="MBG_2"/>
    <property type="match status" value="1"/>
</dbReference>
<evidence type="ECO:0000313" key="5">
    <source>
        <dbReference type="Proteomes" id="UP000184474"/>
    </source>
</evidence>
<dbReference type="Gene3D" id="2.130.10.130">
    <property type="entry name" value="Integrin alpha, N-terminal"/>
    <property type="match status" value="3"/>
</dbReference>
<dbReference type="SUPFAM" id="SSF49313">
    <property type="entry name" value="Cadherin-like"/>
    <property type="match status" value="7"/>
</dbReference>
<feature type="domain" description="Dystroglycan-type cadherin-like" evidence="3">
    <location>
        <begin position="1553"/>
        <end position="1652"/>
    </location>
</feature>
<dbReference type="InterPro" id="IPR028994">
    <property type="entry name" value="Integrin_alpha_N"/>
</dbReference>
<dbReference type="RefSeq" id="WP_073121926.1">
    <property type="nucleotide sequence ID" value="NZ_FRAA01000003.1"/>
</dbReference>
<dbReference type="Gene3D" id="2.60.40.1080">
    <property type="match status" value="3"/>
</dbReference>
<dbReference type="GO" id="GO:0016020">
    <property type="term" value="C:membrane"/>
    <property type="evidence" value="ECO:0007669"/>
    <property type="project" value="InterPro"/>
</dbReference>